<dbReference type="Gene3D" id="3.40.50.300">
    <property type="entry name" value="P-loop containing nucleotide triphosphate hydrolases"/>
    <property type="match status" value="1"/>
</dbReference>
<dbReference type="PANTHER" id="PTHR43582">
    <property type="entry name" value="LINEARMYCIN RESISTANCE ATP-BINDING PROTEIN LNRL"/>
    <property type="match status" value="1"/>
</dbReference>
<name>A0A9J6GI86_HAELO</name>
<dbReference type="InterPro" id="IPR027417">
    <property type="entry name" value="P-loop_NTPase"/>
</dbReference>
<dbReference type="VEuPathDB" id="VectorBase:HLOH_064083"/>
<gene>
    <name evidence="1" type="ORF">HPB48_019414</name>
</gene>
<evidence type="ECO:0000313" key="1">
    <source>
        <dbReference type="EMBL" id="KAH9374995.1"/>
    </source>
</evidence>
<proteinExistence type="predicted"/>
<comment type="caution">
    <text evidence="1">The sequence shown here is derived from an EMBL/GenBank/DDBJ whole genome shotgun (WGS) entry which is preliminary data.</text>
</comment>
<keyword evidence="2" id="KW-1185">Reference proteome</keyword>
<evidence type="ECO:0000313" key="2">
    <source>
        <dbReference type="Proteomes" id="UP000821853"/>
    </source>
</evidence>
<dbReference type="OrthoDB" id="6513039at2759"/>
<reference evidence="1 2" key="1">
    <citation type="journal article" date="2020" name="Cell">
        <title>Large-Scale Comparative Analyses of Tick Genomes Elucidate Their Genetic Diversity and Vector Capacities.</title>
        <authorList>
            <consortium name="Tick Genome and Microbiome Consortium (TIGMIC)"/>
            <person name="Jia N."/>
            <person name="Wang J."/>
            <person name="Shi W."/>
            <person name="Du L."/>
            <person name="Sun Y."/>
            <person name="Zhan W."/>
            <person name="Jiang J.F."/>
            <person name="Wang Q."/>
            <person name="Zhang B."/>
            <person name="Ji P."/>
            <person name="Bell-Sakyi L."/>
            <person name="Cui X.M."/>
            <person name="Yuan T.T."/>
            <person name="Jiang B.G."/>
            <person name="Yang W.F."/>
            <person name="Lam T.T."/>
            <person name="Chang Q.C."/>
            <person name="Ding S.J."/>
            <person name="Wang X.J."/>
            <person name="Zhu J.G."/>
            <person name="Ruan X.D."/>
            <person name="Zhao L."/>
            <person name="Wei J.T."/>
            <person name="Ye R.Z."/>
            <person name="Que T.C."/>
            <person name="Du C.H."/>
            <person name="Zhou Y.H."/>
            <person name="Cheng J.X."/>
            <person name="Dai P.F."/>
            <person name="Guo W.B."/>
            <person name="Han X.H."/>
            <person name="Huang E.J."/>
            <person name="Li L.F."/>
            <person name="Wei W."/>
            <person name="Gao Y.C."/>
            <person name="Liu J.Z."/>
            <person name="Shao H.Z."/>
            <person name="Wang X."/>
            <person name="Wang C.C."/>
            <person name="Yang T.C."/>
            <person name="Huo Q.B."/>
            <person name="Li W."/>
            <person name="Chen H.Y."/>
            <person name="Chen S.E."/>
            <person name="Zhou L.G."/>
            <person name="Ni X.B."/>
            <person name="Tian J.H."/>
            <person name="Sheng Y."/>
            <person name="Liu T."/>
            <person name="Pan Y.S."/>
            <person name="Xia L.Y."/>
            <person name="Li J."/>
            <person name="Zhao F."/>
            <person name="Cao W.C."/>
        </authorList>
    </citation>
    <scope>NUCLEOTIDE SEQUENCE [LARGE SCALE GENOMIC DNA]</scope>
    <source>
        <strain evidence="1">HaeL-2018</strain>
    </source>
</reference>
<sequence length="75" mass="8255">MKLMLLDEPTTGLDPETKRTTWDVIKSIDKKQTSMLLSTHDMAEADTLADHIVILANGKAIFSGSTTFLKKACSE</sequence>
<dbReference type="EMBL" id="JABSTR010000007">
    <property type="protein sequence ID" value="KAH9374995.1"/>
    <property type="molecule type" value="Genomic_DNA"/>
</dbReference>
<dbReference type="PANTHER" id="PTHR43582:SF2">
    <property type="entry name" value="LINEARMYCIN RESISTANCE ATP-BINDING PROTEIN LNRL"/>
    <property type="match status" value="1"/>
</dbReference>
<organism evidence="1 2">
    <name type="scientific">Haemaphysalis longicornis</name>
    <name type="common">Bush tick</name>
    <dbReference type="NCBI Taxonomy" id="44386"/>
    <lineage>
        <taxon>Eukaryota</taxon>
        <taxon>Metazoa</taxon>
        <taxon>Ecdysozoa</taxon>
        <taxon>Arthropoda</taxon>
        <taxon>Chelicerata</taxon>
        <taxon>Arachnida</taxon>
        <taxon>Acari</taxon>
        <taxon>Parasitiformes</taxon>
        <taxon>Ixodida</taxon>
        <taxon>Ixodoidea</taxon>
        <taxon>Ixodidae</taxon>
        <taxon>Haemaphysalinae</taxon>
        <taxon>Haemaphysalis</taxon>
    </lineage>
</organism>
<dbReference type="Proteomes" id="UP000821853">
    <property type="component" value="Chromosome 5"/>
</dbReference>
<dbReference type="AlphaFoldDB" id="A0A9J6GI86"/>
<accession>A0A9J6GI86</accession>
<dbReference type="SUPFAM" id="SSF52540">
    <property type="entry name" value="P-loop containing nucleoside triphosphate hydrolases"/>
    <property type="match status" value="1"/>
</dbReference>
<protein>
    <submittedName>
        <fullName evidence="1">Uncharacterized protein</fullName>
    </submittedName>
</protein>